<keyword evidence="3" id="KW-1185">Reference proteome</keyword>
<reference evidence="3" key="1">
    <citation type="journal article" date="2023" name="Mol. Phylogenet. Evol.">
        <title>Genome-scale phylogeny and comparative genomics of the fungal order Sordariales.</title>
        <authorList>
            <person name="Hensen N."/>
            <person name="Bonometti L."/>
            <person name="Westerberg I."/>
            <person name="Brannstrom I.O."/>
            <person name="Guillou S."/>
            <person name="Cros-Aarteil S."/>
            <person name="Calhoun S."/>
            <person name="Haridas S."/>
            <person name="Kuo A."/>
            <person name="Mondo S."/>
            <person name="Pangilinan J."/>
            <person name="Riley R."/>
            <person name="LaButti K."/>
            <person name="Andreopoulos B."/>
            <person name="Lipzen A."/>
            <person name="Chen C."/>
            <person name="Yan M."/>
            <person name="Daum C."/>
            <person name="Ng V."/>
            <person name="Clum A."/>
            <person name="Steindorff A."/>
            <person name="Ohm R.A."/>
            <person name="Martin F."/>
            <person name="Silar P."/>
            <person name="Natvig D.O."/>
            <person name="Lalanne C."/>
            <person name="Gautier V."/>
            <person name="Ament-Velasquez S.L."/>
            <person name="Kruys A."/>
            <person name="Hutchinson M.I."/>
            <person name="Powell A.J."/>
            <person name="Barry K."/>
            <person name="Miller A.N."/>
            <person name="Grigoriev I.V."/>
            <person name="Debuchy R."/>
            <person name="Gladieux P."/>
            <person name="Hiltunen Thoren M."/>
            <person name="Johannesson H."/>
        </authorList>
    </citation>
    <scope>NUCLEOTIDE SEQUENCE [LARGE SCALE GENOMIC DNA]</scope>
    <source>
        <strain evidence="3">CBS 340.73</strain>
    </source>
</reference>
<dbReference type="Proteomes" id="UP001303473">
    <property type="component" value="Unassembled WGS sequence"/>
</dbReference>
<feature type="region of interest" description="Disordered" evidence="1">
    <location>
        <begin position="1"/>
        <end position="29"/>
    </location>
</feature>
<name>A0AAN6S7F9_9PEZI</name>
<protein>
    <submittedName>
        <fullName evidence="2">Uncharacterized protein</fullName>
    </submittedName>
</protein>
<proteinExistence type="predicted"/>
<accession>A0AAN6S7F9</accession>
<sequence>MFARQEPAPRPPPVRAEAAETQSPEDTLGPVHLKALKTAIMNVLGTELAEFTYAQIVDGYPTNSSFREFHYCEEDHPVRQQEALCDGAVSVFQSFRSSFNPLTLKFNQATLKAFEQEHPGTRPFHLRLIELLAVAVHQIAANLFDAYSVGNPHKVEYDAWRAERLRRAASGDEAYRYCRISPPVVFYHRDYPINYYEQYPRDISDVVGYWAEAKIFGGVLLFDRGESETECREVWVHPSSQIRCPRTLFPPTAEQFSSLVAFLLSEQTAKEGTAEQTTGTECPLPIRASSLNGPRFLRYHATKYFHIFRDKYDSRLPEWYAEFNCSSSSLDFPEIEDELALLRGEDDDGPLDETKRAARIAGLRNITPSSPLWCRSSSTRGRYP</sequence>
<evidence type="ECO:0000256" key="1">
    <source>
        <dbReference type="SAM" id="MobiDB-lite"/>
    </source>
</evidence>
<evidence type="ECO:0000313" key="3">
    <source>
        <dbReference type="Proteomes" id="UP001303473"/>
    </source>
</evidence>
<evidence type="ECO:0000313" key="2">
    <source>
        <dbReference type="EMBL" id="KAK3942858.1"/>
    </source>
</evidence>
<dbReference type="EMBL" id="MU853770">
    <property type="protein sequence ID" value="KAK3942858.1"/>
    <property type="molecule type" value="Genomic_DNA"/>
</dbReference>
<comment type="caution">
    <text evidence="2">The sequence shown here is derived from an EMBL/GenBank/DDBJ whole genome shotgun (WGS) entry which is preliminary data.</text>
</comment>
<organism evidence="2 3">
    <name type="scientific">Diplogelasinospora grovesii</name>
    <dbReference type="NCBI Taxonomy" id="303347"/>
    <lineage>
        <taxon>Eukaryota</taxon>
        <taxon>Fungi</taxon>
        <taxon>Dikarya</taxon>
        <taxon>Ascomycota</taxon>
        <taxon>Pezizomycotina</taxon>
        <taxon>Sordariomycetes</taxon>
        <taxon>Sordariomycetidae</taxon>
        <taxon>Sordariales</taxon>
        <taxon>Diplogelasinosporaceae</taxon>
        <taxon>Diplogelasinospora</taxon>
    </lineage>
</organism>
<dbReference type="AlphaFoldDB" id="A0AAN6S7F9"/>
<gene>
    <name evidence="2" type="ORF">QBC46DRAFT_255539</name>
</gene>